<dbReference type="GO" id="GO:0003747">
    <property type="term" value="F:translation release factor activity"/>
    <property type="evidence" value="ECO:0007669"/>
    <property type="project" value="InterPro"/>
</dbReference>
<name>A0A1M6JFE2_MALRU</name>
<evidence type="ECO:0000256" key="2">
    <source>
        <dbReference type="SAM" id="MobiDB-lite"/>
    </source>
</evidence>
<reference evidence="4 5" key="1">
    <citation type="submission" date="2016-11" db="EMBL/GenBank/DDBJ databases">
        <authorList>
            <person name="Jaros S."/>
            <person name="Januszkiewicz K."/>
            <person name="Wedrychowicz H."/>
        </authorList>
    </citation>
    <scope>NUCLEOTIDE SEQUENCE [LARGE SCALE GENOMIC DNA]</scope>
    <source>
        <strain evidence="4 5">DSM 5091</strain>
    </source>
</reference>
<comment type="similarity">
    <text evidence="1">Belongs to the prokaryotic/mitochondrial release factor family.</text>
</comment>
<dbReference type="OrthoDB" id="9815709at2"/>
<dbReference type="InterPro" id="IPR045853">
    <property type="entry name" value="Pep_chain_release_fac_I_sf"/>
</dbReference>
<dbReference type="EMBL" id="FQZT01000008">
    <property type="protein sequence ID" value="SHJ45426.1"/>
    <property type="molecule type" value="Genomic_DNA"/>
</dbReference>
<evidence type="ECO:0000313" key="4">
    <source>
        <dbReference type="EMBL" id="SHJ45426.1"/>
    </source>
</evidence>
<dbReference type="SUPFAM" id="SSF75620">
    <property type="entry name" value="Release factor"/>
    <property type="match status" value="1"/>
</dbReference>
<evidence type="ECO:0000259" key="3">
    <source>
        <dbReference type="Pfam" id="PF00472"/>
    </source>
</evidence>
<evidence type="ECO:0000313" key="5">
    <source>
        <dbReference type="Proteomes" id="UP000184171"/>
    </source>
</evidence>
<feature type="compositionally biased region" description="Basic residues" evidence="2">
    <location>
        <begin position="120"/>
        <end position="139"/>
    </location>
</feature>
<dbReference type="GO" id="GO:0043022">
    <property type="term" value="F:ribosome binding"/>
    <property type="evidence" value="ECO:0007669"/>
    <property type="project" value="TreeGrafter"/>
</dbReference>
<organism evidence="4 5">
    <name type="scientific">Malonomonas rubra DSM 5091</name>
    <dbReference type="NCBI Taxonomy" id="1122189"/>
    <lineage>
        <taxon>Bacteria</taxon>
        <taxon>Pseudomonadati</taxon>
        <taxon>Thermodesulfobacteriota</taxon>
        <taxon>Desulfuromonadia</taxon>
        <taxon>Desulfuromonadales</taxon>
        <taxon>Geopsychrobacteraceae</taxon>
        <taxon>Malonomonas</taxon>
    </lineage>
</organism>
<evidence type="ECO:0000256" key="1">
    <source>
        <dbReference type="ARBA" id="ARBA00010835"/>
    </source>
</evidence>
<dbReference type="RefSeq" id="WP_072909004.1">
    <property type="nucleotide sequence ID" value="NZ_FQZT01000008.1"/>
</dbReference>
<dbReference type="GO" id="GO:0004045">
    <property type="term" value="F:peptidyl-tRNA hydrolase activity"/>
    <property type="evidence" value="ECO:0007669"/>
    <property type="project" value="TreeGrafter"/>
</dbReference>
<feature type="region of interest" description="Disordered" evidence="2">
    <location>
        <begin position="104"/>
        <end position="139"/>
    </location>
</feature>
<dbReference type="PANTHER" id="PTHR47814:SF1">
    <property type="entry name" value="PEPTIDYL-TRNA HYDROLASE ARFB"/>
    <property type="match status" value="1"/>
</dbReference>
<keyword evidence="5" id="KW-1185">Reference proteome</keyword>
<proteinExistence type="inferred from homology"/>
<dbReference type="Gene3D" id="3.30.160.20">
    <property type="match status" value="1"/>
</dbReference>
<dbReference type="NCBIfam" id="NF006718">
    <property type="entry name" value="PRK09256.1"/>
    <property type="match status" value="1"/>
</dbReference>
<accession>A0A1M6JFE2</accession>
<gene>
    <name evidence="4" type="ORF">SAMN02745165_02429</name>
</gene>
<protein>
    <submittedName>
        <fullName evidence="4">Ribosome-associated protein</fullName>
    </submittedName>
</protein>
<dbReference type="GO" id="GO:0072344">
    <property type="term" value="P:rescue of stalled ribosome"/>
    <property type="evidence" value="ECO:0007669"/>
    <property type="project" value="TreeGrafter"/>
</dbReference>
<dbReference type="PANTHER" id="PTHR47814">
    <property type="entry name" value="PEPTIDYL-TRNA HYDROLASE ARFB"/>
    <property type="match status" value="1"/>
</dbReference>
<dbReference type="AlphaFoldDB" id="A0A1M6JFE2"/>
<dbReference type="Proteomes" id="UP000184171">
    <property type="component" value="Unassembled WGS sequence"/>
</dbReference>
<sequence>MSELQISNRLSIPLGEIELTAVRAQGAGGQNVNKVATCIHLRFDIRNSSLPQEVQERLLNLQDHRISKDGIIVIKSQQSRSQEQNKFLAFEQLKNLIAKTFIQKKKRRATKPTKAAKEKRLQKKNKRGQLKSLRRKVSE</sequence>
<dbReference type="STRING" id="1122189.SAMN02745165_02429"/>
<dbReference type="Pfam" id="PF00472">
    <property type="entry name" value="RF-1"/>
    <property type="match status" value="1"/>
</dbReference>
<dbReference type="InterPro" id="IPR000352">
    <property type="entry name" value="Pep_chain_release_fac_I"/>
</dbReference>
<feature type="domain" description="Prokaryotic-type class I peptide chain release factors" evidence="3">
    <location>
        <begin position="10"/>
        <end position="134"/>
    </location>
</feature>